<evidence type="ECO:0000259" key="2">
    <source>
        <dbReference type="Pfam" id="PF16107"/>
    </source>
</evidence>
<protein>
    <submittedName>
        <fullName evidence="3">DUF4825 domain-containing protein</fullName>
    </submittedName>
</protein>
<feature type="signal peptide" evidence="1">
    <location>
        <begin position="1"/>
        <end position="23"/>
    </location>
</feature>
<dbReference type="AlphaFoldDB" id="A0A845LDH5"/>
<gene>
    <name evidence="3" type="ORF">GTO91_14735</name>
</gene>
<dbReference type="Proteomes" id="UP000463470">
    <property type="component" value="Unassembled WGS sequence"/>
</dbReference>
<name>A0A845LDH5_9FIRM</name>
<dbReference type="Pfam" id="PF16107">
    <property type="entry name" value="DUF4825"/>
    <property type="match status" value="1"/>
</dbReference>
<keyword evidence="4" id="KW-1185">Reference proteome</keyword>
<comment type="caution">
    <text evidence="3">The sequence shown here is derived from an EMBL/GenBank/DDBJ whole genome shotgun (WGS) entry which is preliminary data.</text>
</comment>
<reference evidence="3 4" key="1">
    <citation type="submission" date="2020-01" db="EMBL/GenBank/DDBJ databases">
        <title>Whole-genome sequence of Heliobacterium undosum DSM 13378.</title>
        <authorList>
            <person name="Kyndt J.A."/>
            <person name="Meyer T.E."/>
        </authorList>
    </citation>
    <scope>NUCLEOTIDE SEQUENCE [LARGE SCALE GENOMIC DNA]</scope>
    <source>
        <strain evidence="3 4">DSM 13378</strain>
    </source>
</reference>
<dbReference type="PROSITE" id="PS51257">
    <property type="entry name" value="PROKAR_LIPOPROTEIN"/>
    <property type="match status" value="1"/>
</dbReference>
<dbReference type="OrthoDB" id="9762883at2"/>
<dbReference type="InterPro" id="IPR032250">
    <property type="entry name" value="DUF4825"/>
</dbReference>
<organism evidence="3 4">
    <name type="scientific">Heliomicrobium undosum</name>
    <dbReference type="NCBI Taxonomy" id="121734"/>
    <lineage>
        <taxon>Bacteria</taxon>
        <taxon>Bacillati</taxon>
        <taxon>Bacillota</taxon>
        <taxon>Clostridia</taxon>
        <taxon>Eubacteriales</taxon>
        <taxon>Heliobacteriaceae</taxon>
        <taxon>Heliomicrobium</taxon>
    </lineage>
</organism>
<feature type="domain" description="DUF4825" evidence="2">
    <location>
        <begin position="45"/>
        <end position="146"/>
    </location>
</feature>
<feature type="chain" id="PRO_5039700379" evidence="1">
    <location>
        <begin position="24"/>
        <end position="175"/>
    </location>
</feature>
<evidence type="ECO:0000256" key="1">
    <source>
        <dbReference type="SAM" id="SignalP"/>
    </source>
</evidence>
<sequence length="175" mass="19426">MNHKLKIATSAMIILLLGLSGCAANPATKLSPKENRVAQGEINTLLRYKGAYVGDNSAVGNIISILPANMYNAGFRLDTDREPYGITVNYQANQRLGPEDYHHFWSQNKPEAVLEKNAVVLLSLIHNASFVQFNVQDIAEKSCRFTRTDLEQKYGGALPELFKDEVSLKKLLSES</sequence>
<evidence type="ECO:0000313" key="3">
    <source>
        <dbReference type="EMBL" id="MZP30971.1"/>
    </source>
</evidence>
<keyword evidence="1" id="KW-0732">Signal</keyword>
<dbReference type="EMBL" id="WXEY01000022">
    <property type="protein sequence ID" value="MZP30971.1"/>
    <property type="molecule type" value="Genomic_DNA"/>
</dbReference>
<accession>A0A845LDH5</accession>
<dbReference type="RefSeq" id="WP_161259489.1">
    <property type="nucleotide sequence ID" value="NZ_WXEY01000022.1"/>
</dbReference>
<proteinExistence type="predicted"/>
<evidence type="ECO:0000313" key="4">
    <source>
        <dbReference type="Proteomes" id="UP000463470"/>
    </source>
</evidence>